<gene>
    <name evidence="1" type="ORF">A2Z67_02130</name>
</gene>
<reference evidence="1 2" key="1">
    <citation type="journal article" date="2016" name="Nat. Commun.">
        <title>Thousands of microbial genomes shed light on interconnected biogeochemical processes in an aquifer system.</title>
        <authorList>
            <person name="Anantharaman K."/>
            <person name="Brown C.T."/>
            <person name="Hug L.A."/>
            <person name="Sharon I."/>
            <person name="Castelle C.J."/>
            <person name="Probst A.J."/>
            <person name="Thomas B.C."/>
            <person name="Singh A."/>
            <person name="Wilkins M.J."/>
            <person name="Karaoz U."/>
            <person name="Brodie E.L."/>
            <person name="Williams K.H."/>
            <person name="Hubbard S.S."/>
            <person name="Banfield J.F."/>
        </authorList>
    </citation>
    <scope>NUCLEOTIDE SEQUENCE [LARGE SCALE GENOMIC DNA]</scope>
</reference>
<evidence type="ECO:0000313" key="1">
    <source>
        <dbReference type="EMBL" id="OGM08506.1"/>
    </source>
</evidence>
<proteinExistence type="predicted"/>
<evidence type="ECO:0000313" key="2">
    <source>
        <dbReference type="Proteomes" id="UP000176939"/>
    </source>
</evidence>
<dbReference type="EMBL" id="MGFQ01000043">
    <property type="protein sequence ID" value="OGM08506.1"/>
    <property type="molecule type" value="Genomic_DNA"/>
</dbReference>
<dbReference type="Proteomes" id="UP000176939">
    <property type="component" value="Unassembled WGS sequence"/>
</dbReference>
<organism evidence="1 2">
    <name type="scientific">Candidatus Woesebacteria bacterium RBG_13_36_22</name>
    <dbReference type="NCBI Taxonomy" id="1802478"/>
    <lineage>
        <taxon>Bacteria</taxon>
        <taxon>Candidatus Woeseibacteriota</taxon>
    </lineage>
</organism>
<dbReference type="AlphaFoldDB" id="A0A1F7X0A0"/>
<protein>
    <submittedName>
        <fullName evidence="1">Uncharacterized protein</fullName>
    </submittedName>
</protein>
<comment type="caution">
    <text evidence="1">The sequence shown here is derived from an EMBL/GenBank/DDBJ whole genome shotgun (WGS) entry which is preliminary data.</text>
</comment>
<sequence length="80" mass="9224">MCANPEAEGNKGMPRCTFSWTFGHRSCTYPDSPCLIKELESQGILHYWHHGIFVEGDCTIEAQKEGYIPWNEQEHRGDPR</sequence>
<name>A0A1F7X0A0_9BACT</name>
<accession>A0A1F7X0A0</accession>